<evidence type="ECO:0000256" key="2">
    <source>
        <dbReference type="ARBA" id="ARBA00022741"/>
    </source>
</evidence>
<name>A0AAE0XA86_9PEZI</name>
<dbReference type="InterPro" id="IPR050628">
    <property type="entry name" value="SNF2_RAD54_helicase_TF"/>
</dbReference>
<dbReference type="PANTHER" id="PTHR45626">
    <property type="entry name" value="TRANSCRIPTION TERMINATION FACTOR 2-RELATED"/>
    <property type="match status" value="1"/>
</dbReference>
<keyword evidence="6" id="KW-0862">Zinc</keyword>
<evidence type="ECO:0000256" key="6">
    <source>
        <dbReference type="PROSITE-ProRule" id="PRU00175"/>
    </source>
</evidence>
<dbReference type="InterPro" id="IPR038718">
    <property type="entry name" value="SNF2-like_sf"/>
</dbReference>
<dbReference type="CDD" id="cd18793">
    <property type="entry name" value="SF2_C_SNF"/>
    <property type="match status" value="1"/>
</dbReference>
<dbReference type="Gene3D" id="3.30.40.10">
    <property type="entry name" value="Zinc/RING finger domain, C3HC4 (zinc finger)"/>
    <property type="match status" value="1"/>
</dbReference>
<dbReference type="SUPFAM" id="SSF52540">
    <property type="entry name" value="P-loop containing nucleoside triphosphate hydrolases"/>
    <property type="match status" value="2"/>
</dbReference>
<protein>
    <submittedName>
        <fullName evidence="11">SNF2 family N-terminal domain-containing protein</fullName>
    </submittedName>
</protein>
<keyword evidence="6" id="KW-0863">Zinc-finger</keyword>
<dbReference type="GO" id="GO:0016787">
    <property type="term" value="F:hydrolase activity"/>
    <property type="evidence" value="ECO:0007669"/>
    <property type="project" value="UniProtKB-KW"/>
</dbReference>
<gene>
    <name evidence="11" type="ORF">B0T22DRAFT_163146</name>
</gene>
<dbReference type="AlphaFoldDB" id="A0AAE0XA86"/>
<dbReference type="InterPro" id="IPR013083">
    <property type="entry name" value="Znf_RING/FYVE/PHD"/>
</dbReference>
<dbReference type="GO" id="GO:0008094">
    <property type="term" value="F:ATP-dependent activity, acting on DNA"/>
    <property type="evidence" value="ECO:0007669"/>
    <property type="project" value="TreeGrafter"/>
</dbReference>
<feature type="domain" description="RING-type" evidence="8">
    <location>
        <begin position="671"/>
        <end position="718"/>
    </location>
</feature>
<organism evidence="11 12">
    <name type="scientific">Podospora appendiculata</name>
    <dbReference type="NCBI Taxonomy" id="314037"/>
    <lineage>
        <taxon>Eukaryota</taxon>
        <taxon>Fungi</taxon>
        <taxon>Dikarya</taxon>
        <taxon>Ascomycota</taxon>
        <taxon>Pezizomycotina</taxon>
        <taxon>Sordariomycetes</taxon>
        <taxon>Sordariomycetidae</taxon>
        <taxon>Sordariales</taxon>
        <taxon>Podosporaceae</taxon>
        <taxon>Podospora</taxon>
    </lineage>
</organism>
<evidence type="ECO:0000256" key="7">
    <source>
        <dbReference type="SAM" id="MobiDB-lite"/>
    </source>
</evidence>
<dbReference type="GO" id="GO:0005524">
    <property type="term" value="F:ATP binding"/>
    <property type="evidence" value="ECO:0007669"/>
    <property type="project" value="UniProtKB-KW"/>
</dbReference>
<dbReference type="CDD" id="cd18008">
    <property type="entry name" value="DEXDc_SHPRH-like"/>
    <property type="match status" value="1"/>
</dbReference>
<keyword evidence="5" id="KW-0067">ATP-binding</keyword>
<dbReference type="Proteomes" id="UP001270362">
    <property type="component" value="Unassembled WGS sequence"/>
</dbReference>
<dbReference type="InterPro" id="IPR049730">
    <property type="entry name" value="SNF2/RAD54-like_C"/>
</dbReference>
<feature type="domain" description="Helicase C-terminal" evidence="10">
    <location>
        <begin position="743"/>
        <end position="903"/>
    </location>
</feature>
<evidence type="ECO:0000259" key="10">
    <source>
        <dbReference type="PROSITE" id="PS51194"/>
    </source>
</evidence>
<dbReference type="PANTHER" id="PTHR45626:SF52">
    <property type="entry name" value="SINGLE-STRANDED DNA-DEPENDENT ATPASE (EUROFUNG)"/>
    <property type="match status" value="1"/>
</dbReference>
<dbReference type="SMART" id="SM00490">
    <property type="entry name" value="HELICc"/>
    <property type="match status" value="1"/>
</dbReference>
<dbReference type="EMBL" id="JAULSO010000002">
    <property type="protein sequence ID" value="KAK3688872.1"/>
    <property type="molecule type" value="Genomic_DNA"/>
</dbReference>
<dbReference type="Pfam" id="PF00176">
    <property type="entry name" value="SNF2-rel_dom"/>
    <property type="match status" value="1"/>
</dbReference>
<evidence type="ECO:0000256" key="5">
    <source>
        <dbReference type="ARBA" id="ARBA00022840"/>
    </source>
</evidence>
<proteinExistence type="inferred from homology"/>
<keyword evidence="12" id="KW-1185">Reference proteome</keyword>
<evidence type="ECO:0000256" key="3">
    <source>
        <dbReference type="ARBA" id="ARBA00022801"/>
    </source>
</evidence>
<comment type="similarity">
    <text evidence="1">Belongs to the SNF2/RAD54 helicase family.</text>
</comment>
<reference evidence="11" key="1">
    <citation type="journal article" date="2023" name="Mol. Phylogenet. Evol.">
        <title>Genome-scale phylogeny and comparative genomics of the fungal order Sordariales.</title>
        <authorList>
            <person name="Hensen N."/>
            <person name="Bonometti L."/>
            <person name="Westerberg I."/>
            <person name="Brannstrom I.O."/>
            <person name="Guillou S."/>
            <person name="Cros-Aarteil S."/>
            <person name="Calhoun S."/>
            <person name="Haridas S."/>
            <person name="Kuo A."/>
            <person name="Mondo S."/>
            <person name="Pangilinan J."/>
            <person name="Riley R."/>
            <person name="LaButti K."/>
            <person name="Andreopoulos B."/>
            <person name="Lipzen A."/>
            <person name="Chen C."/>
            <person name="Yan M."/>
            <person name="Daum C."/>
            <person name="Ng V."/>
            <person name="Clum A."/>
            <person name="Steindorff A."/>
            <person name="Ohm R.A."/>
            <person name="Martin F."/>
            <person name="Silar P."/>
            <person name="Natvig D.O."/>
            <person name="Lalanne C."/>
            <person name="Gautier V."/>
            <person name="Ament-Velasquez S.L."/>
            <person name="Kruys A."/>
            <person name="Hutchinson M.I."/>
            <person name="Powell A.J."/>
            <person name="Barry K."/>
            <person name="Miller A.N."/>
            <person name="Grigoriev I.V."/>
            <person name="Debuchy R."/>
            <person name="Gladieux P."/>
            <person name="Hiltunen Thoren M."/>
            <person name="Johannesson H."/>
        </authorList>
    </citation>
    <scope>NUCLEOTIDE SEQUENCE</scope>
    <source>
        <strain evidence="11">CBS 314.62</strain>
    </source>
</reference>
<dbReference type="Gene3D" id="3.40.50.300">
    <property type="entry name" value="P-loop containing nucleotide triphosphate hydrolases"/>
    <property type="match status" value="1"/>
</dbReference>
<evidence type="ECO:0000259" key="8">
    <source>
        <dbReference type="PROSITE" id="PS50089"/>
    </source>
</evidence>
<evidence type="ECO:0000259" key="9">
    <source>
        <dbReference type="PROSITE" id="PS51192"/>
    </source>
</evidence>
<comment type="caution">
    <text evidence="11">The sequence shown here is derived from an EMBL/GenBank/DDBJ whole genome shotgun (WGS) entry which is preliminary data.</text>
</comment>
<reference evidence="11" key="2">
    <citation type="submission" date="2023-06" db="EMBL/GenBank/DDBJ databases">
        <authorList>
            <consortium name="Lawrence Berkeley National Laboratory"/>
            <person name="Haridas S."/>
            <person name="Hensen N."/>
            <person name="Bonometti L."/>
            <person name="Westerberg I."/>
            <person name="Brannstrom I.O."/>
            <person name="Guillou S."/>
            <person name="Cros-Aarteil S."/>
            <person name="Calhoun S."/>
            <person name="Kuo A."/>
            <person name="Mondo S."/>
            <person name="Pangilinan J."/>
            <person name="Riley R."/>
            <person name="Labutti K."/>
            <person name="Andreopoulos B."/>
            <person name="Lipzen A."/>
            <person name="Chen C."/>
            <person name="Yanf M."/>
            <person name="Daum C."/>
            <person name="Ng V."/>
            <person name="Clum A."/>
            <person name="Steindorff A."/>
            <person name="Ohm R."/>
            <person name="Martin F."/>
            <person name="Silar P."/>
            <person name="Natvig D."/>
            <person name="Lalanne C."/>
            <person name="Gautier V."/>
            <person name="Ament-Velasquez S.L."/>
            <person name="Kruys A."/>
            <person name="Hutchinson M.I."/>
            <person name="Powell A.J."/>
            <person name="Barry K."/>
            <person name="Miller A.N."/>
            <person name="Grigoriev I.V."/>
            <person name="Debuchy R."/>
            <person name="Gladieux P."/>
            <person name="Thoren M.H."/>
            <person name="Johannesson H."/>
        </authorList>
    </citation>
    <scope>NUCLEOTIDE SEQUENCE</scope>
    <source>
        <strain evidence="11">CBS 314.62</strain>
    </source>
</reference>
<keyword evidence="4" id="KW-0347">Helicase</keyword>
<sequence length="922" mass="102082">MDDGFLSPWDQPLRGANKRPYHESDRSWTPDDGSTTSKRNRADQSPGFSPFPVEGQSEEKSCGGSQSSREDIGSIEQDMHADLMGIDTTKCSPWVSQIPQGCEAMVESSILGDEGAQRFDTCFGAIELGNVTIGSGAQNKGKAVQEVELNIESDFVIIRHSKSKEFAGFLQPKDVQMVLTLTHTFQATFAIVFKGPANLQAKVYGFQANADSVGQFLSENGYFLQTPDQGDCVPYINPQVLLPPGTDSQQWYMSLETEMDAVATHGQTTSVDSVTKSRIQKVLDSATGPSTFSEALVSDRLKTTLELHQRKALAMMVEKESGNIISPKFPSVWMQSTNNVGRTRYQNTVTGSWKQVPPNLSLGGLLADDMGLGKSLTVLALIAGSASDPMLSGDGSQSPRLVTLIVTPLSTLPNWSNEINKHFKRGSVTFMTYYGPRRGEHGANLTDYEIVITNYETVTADNRKASKTKAVGPLHAMKWHRIVLDEAHIIRNRKAMVFEAVSKLEAHHRWCLTGTPIQNSIEDLGSLVQFLRVTPFNNPASFTNTFVLPIQREDPKGWMRLTSLIKAISLRRTKESEAQNLQLPPRDEILKYVDLDDREKAIYRIISRAWSSGMHSTSSTHSLFATILRLRQVSNHGCDLLPTGLREWVEKALRSADPTFDLPDILTTQSCEYCQQTIQRNGNQQLLPCFHSICDDCFKSTKHSSLSKNTLAHCPICSDNAVIERDVPVCGSLDVASYTPSSKVKVILETLRAAGCDSNGDPIKSLVFSSWTSMLDLLEKALSQNGFRYQRFDGKRSLKQRSDALNTFREDATTTILLATLGSAAVGLDLTAASHIHLVEPGWNPMLERQAMDRVHRLGQARPVKAFRYIVRGDGSIEKHILGVQQRKLQLMSSSFSNNDSLEEKTKKAFIDFANKIAPEPH</sequence>
<dbReference type="SMART" id="SM00487">
    <property type="entry name" value="DEXDc"/>
    <property type="match status" value="1"/>
</dbReference>
<evidence type="ECO:0000313" key="11">
    <source>
        <dbReference type="EMBL" id="KAK3688872.1"/>
    </source>
</evidence>
<dbReference type="PROSITE" id="PS51194">
    <property type="entry name" value="HELICASE_CTER"/>
    <property type="match status" value="1"/>
</dbReference>
<dbReference type="InterPro" id="IPR014001">
    <property type="entry name" value="Helicase_ATP-bd"/>
</dbReference>
<dbReference type="InterPro" id="IPR001650">
    <property type="entry name" value="Helicase_C-like"/>
</dbReference>
<dbReference type="Gene3D" id="3.40.50.10810">
    <property type="entry name" value="Tandem AAA-ATPase domain"/>
    <property type="match status" value="1"/>
</dbReference>
<evidence type="ECO:0000256" key="1">
    <source>
        <dbReference type="ARBA" id="ARBA00007025"/>
    </source>
</evidence>
<accession>A0AAE0XA86</accession>
<feature type="domain" description="Helicase ATP-binding" evidence="9">
    <location>
        <begin position="355"/>
        <end position="534"/>
    </location>
</feature>
<dbReference type="GO" id="GO:0006281">
    <property type="term" value="P:DNA repair"/>
    <property type="evidence" value="ECO:0007669"/>
    <property type="project" value="TreeGrafter"/>
</dbReference>
<dbReference type="InterPro" id="IPR001841">
    <property type="entry name" value="Znf_RING"/>
</dbReference>
<feature type="compositionally biased region" description="Basic and acidic residues" evidence="7">
    <location>
        <begin position="20"/>
        <end position="29"/>
    </location>
</feature>
<keyword evidence="3" id="KW-0378">Hydrolase</keyword>
<dbReference type="GO" id="GO:0004386">
    <property type="term" value="F:helicase activity"/>
    <property type="evidence" value="ECO:0007669"/>
    <property type="project" value="UniProtKB-KW"/>
</dbReference>
<dbReference type="Pfam" id="PF00271">
    <property type="entry name" value="Helicase_C"/>
    <property type="match status" value="1"/>
</dbReference>
<dbReference type="InterPro" id="IPR000330">
    <property type="entry name" value="SNF2_N"/>
</dbReference>
<dbReference type="GO" id="GO:0005634">
    <property type="term" value="C:nucleus"/>
    <property type="evidence" value="ECO:0007669"/>
    <property type="project" value="TreeGrafter"/>
</dbReference>
<keyword evidence="2" id="KW-0547">Nucleotide-binding</keyword>
<dbReference type="PROSITE" id="PS50089">
    <property type="entry name" value="ZF_RING_2"/>
    <property type="match status" value="1"/>
</dbReference>
<feature type="region of interest" description="Disordered" evidence="7">
    <location>
        <begin position="1"/>
        <end position="70"/>
    </location>
</feature>
<evidence type="ECO:0000313" key="12">
    <source>
        <dbReference type="Proteomes" id="UP001270362"/>
    </source>
</evidence>
<dbReference type="PROSITE" id="PS51192">
    <property type="entry name" value="HELICASE_ATP_BIND_1"/>
    <property type="match status" value="1"/>
</dbReference>
<dbReference type="SUPFAM" id="SSF57850">
    <property type="entry name" value="RING/U-box"/>
    <property type="match status" value="1"/>
</dbReference>
<dbReference type="InterPro" id="IPR027417">
    <property type="entry name" value="P-loop_NTPase"/>
</dbReference>
<dbReference type="GO" id="GO:0008270">
    <property type="term" value="F:zinc ion binding"/>
    <property type="evidence" value="ECO:0007669"/>
    <property type="project" value="UniProtKB-KW"/>
</dbReference>
<evidence type="ECO:0000256" key="4">
    <source>
        <dbReference type="ARBA" id="ARBA00022806"/>
    </source>
</evidence>
<keyword evidence="6" id="KW-0479">Metal-binding</keyword>